<proteinExistence type="predicted"/>
<dbReference type="RefSeq" id="WP_285521041.1">
    <property type="nucleotide sequence ID" value="NZ_JASNGB010000009.1"/>
</dbReference>
<organism evidence="1 2">
    <name type="scientific">Deinococcus rhizophilus</name>
    <dbReference type="NCBI Taxonomy" id="3049544"/>
    <lineage>
        <taxon>Bacteria</taxon>
        <taxon>Thermotogati</taxon>
        <taxon>Deinococcota</taxon>
        <taxon>Deinococci</taxon>
        <taxon>Deinococcales</taxon>
        <taxon>Deinococcaceae</taxon>
        <taxon>Deinococcus</taxon>
    </lineage>
</organism>
<dbReference type="Proteomes" id="UP001302059">
    <property type="component" value="Unassembled WGS sequence"/>
</dbReference>
<accession>A0ABT7JDA6</accession>
<sequence>MSVNEHNAEQLAGRDILLITDNDAAGRRAQGPIRAMLEAFARTVTVLATPDPTKDVNDLLLEGGRDLVRAWLEVGLHRVSRRLL</sequence>
<reference evidence="1 2" key="1">
    <citation type="submission" date="2023-05" db="EMBL/GenBank/DDBJ databases">
        <authorList>
            <person name="Gao F."/>
        </authorList>
    </citation>
    <scope>NUCLEOTIDE SEQUENCE [LARGE SCALE GENOMIC DNA]</scope>
    <source>
        <strain evidence="1 2">MIMF12</strain>
    </source>
</reference>
<name>A0ABT7JDA6_9DEIO</name>
<protein>
    <submittedName>
        <fullName evidence="1">Toprim domain-containing protein</fullName>
    </submittedName>
</protein>
<dbReference type="Gene3D" id="3.40.1360.10">
    <property type="match status" value="1"/>
</dbReference>
<evidence type="ECO:0000313" key="2">
    <source>
        <dbReference type="Proteomes" id="UP001302059"/>
    </source>
</evidence>
<evidence type="ECO:0000313" key="1">
    <source>
        <dbReference type="EMBL" id="MDL2343012.1"/>
    </source>
</evidence>
<comment type="caution">
    <text evidence="1">The sequence shown here is derived from an EMBL/GenBank/DDBJ whole genome shotgun (WGS) entry which is preliminary data.</text>
</comment>
<dbReference type="EMBL" id="JASNGB010000009">
    <property type="protein sequence ID" value="MDL2343012.1"/>
    <property type="molecule type" value="Genomic_DNA"/>
</dbReference>
<gene>
    <name evidence="1" type="ORF">QOL99_02485</name>
</gene>
<dbReference type="Pfam" id="PF13155">
    <property type="entry name" value="Toprim_2"/>
    <property type="match status" value="1"/>
</dbReference>
<keyword evidence="2" id="KW-1185">Reference proteome</keyword>